<dbReference type="Proteomes" id="UP000054498">
    <property type="component" value="Unassembled WGS sequence"/>
</dbReference>
<proteinExistence type="predicted"/>
<evidence type="ECO:0000313" key="2">
    <source>
        <dbReference type="EMBL" id="KIY94791.1"/>
    </source>
</evidence>
<keyword evidence="3" id="KW-1185">Reference proteome</keyword>
<feature type="region of interest" description="Disordered" evidence="1">
    <location>
        <begin position="383"/>
        <end position="443"/>
    </location>
</feature>
<dbReference type="RefSeq" id="XP_013893811.1">
    <property type="nucleotide sequence ID" value="XM_014038357.1"/>
</dbReference>
<protein>
    <submittedName>
        <fullName evidence="2">Uncharacterized protein</fullName>
    </submittedName>
</protein>
<accession>A0A0D2LZK7</accession>
<dbReference type="OrthoDB" id="544551at2759"/>
<organism evidence="2 3">
    <name type="scientific">Monoraphidium neglectum</name>
    <dbReference type="NCBI Taxonomy" id="145388"/>
    <lineage>
        <taxon>Eukaryota</taxon>
        <taxon>Viridiplantae</taxon>
        <taxon>Chlorophyta</taxon>
        <taxon>core chlorophytes</taxon>
        <taxon>Chlorophyceae</taxon>
        <taxon>CS clade</taxon>
        <taxon>Sphaeropleales</taxon>
        <taxon>Selenastraceae</taxon>
        <taxon>Monoraphidium</taxon>
    </lineage>
</organism>
<gene>
    <name evidence="2" type="ORF">MNEG_13171</name>
</gene>
<evidence type="ECO:0000256" key="1">
    <source>
        <dbReference type="SAM" id="MobiDB-lite"/>
    </source>
</evidence>
<sequence length="443" mass="45724">MTYWPDDIPLLLSAFKAVGAGVIAQRNTLMRVADTAGLIKALSKLPSGTEFAPEVPQMQPTYSGGRPPAPDATKFTIKTWNLDSKRWAAWSRPDTAVTAVAQWVFSNVTVEQTTYTACYHGSELQGNANPASVAQVATGQQLLDQLNNVTARHIQLVSSISIDPSTPVGAATVNRIVEVRACHPGGGAEGLYTIDWGNAQGVVQVAGNLIFNGDIIMTGLGWRGQAAGGQGLQAVVSALVPLGPQGVVEFEDLTLSGELVSSLLGADGGAAAVKGLLRLGPTVRLGDMPANFTLVGPNELAFKNFYLNKSDGGAAGPASGVTGSLSRKQRRAATAAGSAYEDDDVTVVKVGPGGKPAHSGSSGQGGGARRLPSTAYEERVMVSRGSEPGSATGRSNQSGPSAEIQAACRNLVAARPSGDEDEMQLTSVLGEGSYGKGVDSPRR</sequence>
<dbReference type="GeneID" id="25730607"/>
<dbReference type="KEGG" id="mng:MNEG_13171"/>
<evidence type="ECO:0000313" key="3">
    <source>
        <dbReference type="Proteomes" id="UP000054498"/>
    </source>
</evidence>
<dbReference type="AlphaFoldDB" id="A0A0D2LZK7"/>
<feature type="compositionally biased region" description="Low complexity" evidence="1">
    <location>
        <begin position="347"/>
        <end position="361"/>
    </location>
</feature>
<name>A0A0D2LZK7_9CHLO</name>
<dbReference type="EMBL" id="KK103885">
    <property type="protein sequence ID" value="KIY94791.1"/>
    <property type="molecule type" value="Genomic_DNA"/>
</dbReference>
<dbReference type="STRING" id="145388.A0A0D2LZK7"/>
<feature type="region of interest" description="Disordered" evidence="1">
    <location>
        <begin position="346"/>
        <end position="371"/>
    </location>
</feature>
<reference evidence="2 3" key="1">
    <citation type="journal article" date="2013" name="BMC Genomics">
        <title>Reconstruction of the lipid metabolism for the microalga Monoraphidium neglectum from its genome sequence reveals characteristics suitable for biofuel production.</title>
        <authorList>
            <person name="Bogen C."/>
            <person name="Al-Dilaimi A."/>
            <person name="Albersmeier A."/>
            <person name="Wichmann J."/>
            <person name="Grundmann M."/>
            <person name="Rupp O."/>
            <person name="Lauersen K.J."/>
            <person name="Blifernez-Klassen O."/>
            <person name="Kalinowski J."/>
            <person name="Goesmann A."/>
            <person name="Mussgnug J.H."/>
            <person name="Kruse O."/>
        </authorList>
    </citation>
    <scope>NUCLEOTIDE SEQUENCE [LARGE SCALE GENOMIC DNA]</scope>
    <source>
        <strain evidence="2 3">SAG 48.87</strain>
    </source>
</reference>